<keyword evidence="3 6" id="KW-0812">Transmembrane</keyword>
<keyword evidence="8" id="KW-1185">Reference proteome</keyword>
<evidence type="ECO:0000256" key="5">
    <source>
        <dbReference type="ARBA" id="ARBA00023136"/>
    </source>
</evidence>
<feature type="transmembrane region" description="Helical" evidence="6">
    <location>
        <begin position="32"/>
        <end position="52"/>
    </location>
</feature>
<dbReference type="RefSeq" id="WP_109840421.1">
    <property type="nucleotide sequence ID" value="NZ_LT669839.1"/>
</dbReference>
<protein>
    <submittedName>
        <fullName evidence="7">LrgA family protein</fullName>
    </submittedName>
</protein>
<accession>A0A1M4PK01</accession>
<dbReference type="Proteomes" id="UP000245423">
    <property type="component" value="Chromosome 1"/>
</dbReference>
<dbReference type="InterPro" id="IPR005538">
    <property type="entry name" value="LrgA/CidA"/>
</dbReference>
<evidence type="ECO:0000313" key="7">
    <source>
        <dbReference type="EMBL" id="SHD75780.1"/>
    </source>
</evidence>
<dbReference type="Pfam" id="PF03788">
    <property type="entry name" value="LrgA"/>
    <property type="match status" value="1"/>
</dbReference>
<keyword evidence="2" id="KW-1003">Cell membrane</keyword>
<evidence type="ECO:0000256" key="4">
    <source>
        <dbReference type="ARBA" id="ARBA00022989"/>
    </source>
</evidence>
<dbReference type="GO" id="GO:0005886">
    <property type="term" value="C:plasma membrane"/>
    <property type="evidence" value="ECO:0007669"/>
    <property type="project" value="UniProtKB-SubCell"/>
</dbReference>
<dbReference type="OrthoDB" id="3176438at2"/>
<evidence type="ECO:0000256" key="2">
    <source>
        <dbReference type="ARBA" id="ARBA00022475"/>
    </source>
</evidence>
<feature type="transmembrane region" description="Helical" evidence="6">
    <location>
        <begin position="58"/>
        <end position="84"/>
    </location>
</feature>
<organism evidence="7 8">
    <name type="scientific">[Clostridium] ultunense Esp</name>
    <dbReference type="NCBI Taxonomy" id="1288971"/>
    <lineage>
        <taxon>Bacteria</taxon>
        <taxon>Bacillati</taxon>
        <taxon>Bacillota</taxon>
        <taxon>Tissierellia</taxon>
        <taxon>Tissierellales</taxon>
        <taxon>Tepidimicrobiaceae</taxon>
        <taxon>Schnuerera</taxon>
    </lineage>
</organism>
<dbReference type="AlphaFoldDB" id="A0A1M4PK01"/>
<evidence type="ECO:0000256" key="6">
    <source>
        <dbReference type="SAM" id="Phobius"/>
    </source>
</evidence>
<dbReference type="PANTHER" id="PTHR33931">
    <property type="entry name" value="HOLIN-LIKE PROTEIN CIDA-RELATED"/>
    <property type="match status" value="1"/>
</dbReference>
<evidence type="ECO:0000256" key="3">
    <source>
        <dbReference type="ARBA" id="ARBA00022692"/>
    </source>
</evidence>
<name>A0A1M4PK01_9FIRM</name>
<dbReference type="PANTHER" id="PTHR33931:SF2">
    <property type="entry name" value="HOLIN-LIKE PROTEIN CIDA"/>
    <property type="match status" value="1"/>
</dbReference>
<evidence type="ECO:0000256" key="1">
    <source>
        <dbReference type="ARBA" id="ARBA00004651"/>
    </source>
</evidence>
<evidence type="ECO:0000313" key="8">
    <source>
        <dbReference type="Proteomes" id="UP000245423"/>
    </source>
</evidence>
<keyword evidence="4 6" id="KW-1133">Transmembrane helix</keyword>
<comment type="subcellular location">
    <subcellularLocation>
        <location evidence="1">Cell membrane</location>
        <topology evidence="1">Multi-pass membrane protein</topology>
    </subcellularLocation>
</comment>
<proteinExistence type="predicted"/>
<keyword evidence="5 6" id="KW-0472">Membrane</keyword>
<reference evidence="7 8" key="1">
    <citation type="submission" date="2016-11" db="EMBL/GenBank/DDBJ databases">
        <authorList>
            <person name="Manzoor S."/>
        </authorList>
    </citation>
    <scope>NUCLEOTIDE SEQUENCE [LARGE SCALE GENOMIC DNA]</scope>
    <source>
        <strain evidence="7">Clostridium ultunense strain Esp</strain>
    </source>
</reference>
<gene>
    <name evidence="7" type="ORF">CUESP1_0390</name>
</gene>
<dbReference type="EMBL" id="LT669839">
    <property type="protein sequence ID" value="SHD75780.1"/>
    <property type="molecule type" value="Genomic_DNA"/>
</dbReference>
<sequence length="96" mass="10889">MKKISRIYAGYGVSQTATKVLKIERIEKISNILLEHLTLFFVPSVVGIMNLFDKVKDIWVYLLIILLISTIVVILVTGLTVQVLDKYLANKRRKGA</sequence>